<comment type="caution">
    <text evidence="1">The sequence shown here is derived from an EMBL/GenBank/DDBJ whole genome shotgun (WGS) entry which is preliminary data.</text>
</comment>
<dbReference type="AlphaFoldDB" id="A0A562NH87"/>
<dbReference type="InterPro" id="IPR005624">
    <property type="entry name" value="PduO/GlcC-like"/>
</dbReference>
<dbReference type="InterPro" id="IPR052517">
    <property type="entry name" value="GlcG_carb_metab_protein"/>
</dbReference>
<dbReference type="InterPro" id="IPR038084">
    <property type="entry name" value="PduO/GlcC-like_sf"/>
</dbReference>
<gene>
    <name evidence="1" type="ORF">IQ24_02881</name>
</gene>
<proteinExistence type="predicted"/>
<dbReference type="Gene3D" id="3.30.450.150">
    <property type="entry name" value="Haem-degrading domain"/>
    <property type="match status" value="1"/>
</dbReference>
<dbReference type="Pfam" id="PF03928">
    <property type="entry name" value="HbpS-like"/>
    <property type="match status" value="1"/>
</dbReference>
<dbReference type="Proteomes" id="UP000316225">
    <property type="component" value="Unassembled WGS sequence"/>
</dbReference>
<dbReference type="PANTHER" id="PTHR34309:SF1">
    <property type="entry name" value="PROTEIN GLCG"/>
    <property type="match status" value="1"/>
</dbReference>
<dbReference type="SUPFAM" id="SSF143744">
    <property type="entry name" value="GlcG-like"/>
    <property type="match status" value="1"/>
</dbReference>
<evidence type="ECO:0000313" key="2">
    <source>
        <dbReference type="Proteomes" id="UP000316225"/>
    </source>
</evidence>
<organism evidence="1 2">
    <name type="scientific">Paracoccus sulfuroxidans</name>
    <dbReference type="NCBI Taxonomy" id="384678"/>
    <lineage>
        <taxon>Bacteria</taxon>
        <taxon>Pseudomonadati</taxon>
        <taxon>Pseudomonadota</taxon>
        <taxon>Alphaproteobacteria</taxon>
        <taxon>Rhodobacterales</taxon>
        <taxon>Paracoccaceae</taxon>
        <taxon>Paracoccus</taxon>
    </lineage>
</organism>
<reference evidence="1 2" key="1">
    <citation type="journal article" date="2015" name="Stand. Genomic Sci.">
        <title>Genomic Encyclopedia of Bacterial and Archaeal Type Strains, Phase III: the genomes of soil and plant-associated and newly described type strains.</title>
        <authorList>
            <person name="Whitman W.B."/>
            <person name="Woyke T."/>
            <person name="Klenk H.P."/>
            <person name="Zhou Y."/>
            <person name="Lilburn T.G."/>
            <person name="Beck B.J."/>
            <person name="De Vos P."/>
            <person name="Vandamme P."/>
            <person name="Eisen J.A."/>
            <person name="Garrity G."/>
            <person name="Hugenholtz P."/>
            <person name="Kyrpides N.C."/>
        </authorList>
    </citation>
    <scope>NUCLEOTIDE SEQUENCE [LARGE SCALE GENOMIC DNA]</scope>
    <source>
        <strain evidence="1 2">CGMCC 1.5364</strain>
    </source>
</reference>
<protein>
    <submittedName>
        <fullName evidence="1">Uncharacterized protein GlcG (DUF336 family)</fullName>
    </submittedName>
</protein>
<name>A0A562NH87_9RHOB</name>
<dbReference type="EMBL" id="VLKU01000009">
    <property type="protein sequence ID" value="TWI31430.1"/>
    <property type="molecule type" value="Genomic_DNA"/>
</dbReference>
<accession>A0A562NH87</accession>
<sequence>MGLRMDQANYADLVEMKPVLRSAPALRLVHHALDHAASRGWLVAVVVVDAGGEVLASARMDGVAAQTLGFATDKAFTAATMQRSTADFFARMNSMDELRVGLANRPRLITWEGGLPILHNGAIVGGVGVSGAQGHEDAECAQAALHSLGLAGQI</sequence>
<keyword evidence="2" id="KW-1185">Reference proteome</keyword>
<dbReference type="PANTHER" id="PTHR34309">
    <property type="entry name" value="SLR1406 PROTEIN"/>
    <property type="match status" value="1"/>
</dbReference>
<evidence type="ECO:0000313" key="1">
    <source>
        <dbReference type="EMBL" id="TWI31430.1"/>
    </source>
</evidence>